<accession>A0ACA9NCN8</accession>
<keyword evidence="2" id="KW-1185">Reference proteome</keyword>
<gene>
    <name evidence="1" type="ORF">ACOLOM_LOCUS8156</name>
</gene>
<evidence type="ECO:0000313" key="2">
    <source>
        <dbReference type="Proteomes" id="UP000789525"/>
    </source>
</evidence>
<reference evidence="1" key="1">
    <citation type="submission" date="2021-06" db="EMBL/GenBank/DDBJ databases">
        <authorList>
            <person name="Kallberg Y."/>
            <person name="Tangrot J."/>
            <person name="Rosling A."/>
        </authorList>
    </citation>
    <scope>NUCLEOTIDE SEQUENCE</scope>
    <source>
        <strain evidence="1">CL356</strain>
    </source>
</reference>
<feature type="non-terminal residue" evidence="1">
    <location>
        <position position="184"/>
    </location>
</feature>
<evidence type="ECO:0000313" key="1">
    <source>
        <dbReference type="EMBL" id="CAG8648039.1"/>
    </source>
</evidence>
<dbReference type="Proteomes" id="UP000789525">
    <property type="component" value="Unassembled WGS sequence"/>
</dbReference>
<sequence>MSEVLKKENEILKARIKELEDRLEALTSTKKSSREEIKQKKGELEISEYLRYGRQLILPDFGISGQIKVKNSSILIVGAGGLGAPAAIYLASSGVGRLGIIDYDTVEPSNLHRQIIHNESRVGNFLVELRKFISYYLSIMPQSLLVYIICRMGNDSQYAVNLLKDTMQSDVKDIIGGLHQWALD</sequence>
<proteinExistence type="predicted"/>
<dbReference type="EMBL" id="CAJVPT010020426">
    <property type="protein sequence ID" value="CAG8648039.1"/>
    <property type="molecule type" value="Genomic_DNA"/>
</dbReference>
<protein>
    <submittedName>
        <fullName evidence="1">2285_t:CDS:1</fullName>
    </submittedName>
</protein>
<organism evidence="1 2">
    <name type="scientific">Acaulospora colombiana</name>
    <dbReference type="NCBI Taxonomy" id="27376"/>
    <lineage>
        <taxon>Eukaryota</taxon>
        <taxon>Fungi</taxon>
        <taxon>Fungi incertae sedis</taxon>
        <taxon>Mucoromycota</taxon>
        <taxon>Glomeromycotina</taxon>
        <taxon>Glomeromycetes</taxon>
        <taxon>Diversisporales</taxon>
        <taxon>Acaulosporaceae</taxon>
        <taxon>Acaulospora</taxon>
    </lineage>
</organism>
<comment type="caution">
    <text evidence="1">The sequence shown here is derived from an EMBL/GenBank/DDBJ whole genome shotgun (WGS) entry which is preliminary data.</text>
</comment>
<name>A0ACA9NCN8_9GLOM</name>